<evidence type="ECO:0000313" key="3">
    <source>
        <dbReference type="EMBL" id="CAD5223336.1"/>
    </source>
</evidence>
<dbReference type="Proteomes" id="UP000783686">
    <property type="component" value="Unassembled WGS sequence"/>
</dbReference>
<dbReference type="AlphaFoldDB" id="A0A811L7P9"/>
<keyword evidence="2" id="KW-0812">Transmembrane</keyword>
<keyword evidence="2" id="KW-0472">Membrane</keyword>
<dbReference type="Proteomes" id="UP000614601">
    <property type="component" value="Unassembled WGS sequence"/>
</dbReference>
<feature type="region of interest" description="Disordered" evidence="1">
    <location>
        <begin position="82"/>
        <end position="148"/>
    </location>
</feature>
<sequence>MSSPKMFICRHFLGGETTFETLLTMIFHIQMGLAVIFTILYVTYRRITLYYRNLLKSLPTLTMLEYMRLKKRLPFERQVNPELAKTTITQDRTREGAGYSCDEESEEGTSAPSPTNQITPEDQSSTPVQDEAEDYGNNLKRTSGGASLDTTYSTWTDTSFIQNHML</sequence>
<evidence type="ECO:0000256" key="2">
    <source>
        <dbReference type="SAM" id="Phobius"/>
    </source>
</evidence>
<gene>
    <name evidence="3" type="ORF">BOKJ2_LOCUS10106</name>
</gene>
<reference evidence="3" key="1">
    <citation type="submission" date="2020-09" db="EMBL/GenBank/DDBJ databases">
        <authorList>
            <person name="Kikuchi T."/>
        </authorList>
    </citation>
    <scope>NUCLEOTIDE SEQUENCE</scope>
    <source>
        <strain evidence="3">SH1</strain>
    </source>
</reference>
<comment type="caution">
    <text evidence="3">The sequence shown here is derived from an EMBL/GenBank/DDBJ whole genome shotgun (WGS) entry which is preliminary data.</text>
</comment>
<keyword evidence="4" id="KW-1185">Reference proteome</keyword>
<proteinExistence type="predicted"/>
<protein>
    <submittedName>
        <fullName evidence="3">Uncharacterized protein</fullName>
    </submittedName>
</protein>
<evidence type="ECO:0000256" key="1">
    <source>
        <dbReference type="SAM" id="MobiDB-lite"/>
    </source>
</evidence>
<evidence type="ECO:0000313" key="4">
    <source>
        <dbReference type="Proteomes" id="UP000614601"/>
    </source>
</evidence>
<accession>A0A811L7P9</accession>
<dbReference type="EMBL" id="CAJFCW020000005">
    <property type="protein sequence ID" value="CAG9117560.1"/>
    <property type="molecule type" value="Genomic_DNA"/>
</dbReference>
<name>A0A811L7P9_9BILA</name>
<organism evidence="3 4">
    <name type="scientific">Bursaphelenchus okinawaensis</name>
    <dbReference type="NCBI Taxonomy" id="465554"/>
    <lineage>
        <taxon>Eukaryota</taxon>
        <taxon>Metazoa</taxon>
        <taxon>Ecdysozoa</taxon>
        <taxon>Nematoda</taxon>
        <taxon>Chromadorea</taxon>
        <taxon>Rhabditida</taxon>
        <taxon>Tylenchina</taxon>
        <taxon>Tylenchomorpha</taxon>
        <taxon>Aphelenchoidea</taxon>
        <taxon>Aphelenchoididae</taxon>
        <taxon>Bursaphelenchus</taxon>
    </lineage>
</organism>
<keyword evidence="2" id="KW-1133">Transmembrane helix</keyword>
<dbReference type="OrthoDB" id="10631607at2759"/>
<feature type="compositionally biased region" description="Polar residues" evidence="1">
    <location>
        <begin position="108"/>
        <end position="128"/>
    </location>
</feature>
<dbReference type="EMBL" id="CAJFDH010000005">
    <property type="protein sequence ID" value="CAD5223336.1"/>
    <property type="molecule type" value="Genomic_DNA"/>
</dbReference>
<feature type="compositionally biased region" description="Polar residues" evidence="1">
    <location>
        <begin position="139"/>
        <end position="148"/>
    </location>
</feature>
<feature type="transmembrane region" description="Helical" evidence="2">
    <location>
        <begin position="22"/>
        <end position="44"/>
    </location>
</feature>